<dbReference type="Pfam" id="PF12773">
    <property type="entry name" value="DZR"/>
    <property type="match status" value="1"/>
</dbReference>
<gene>
    <name evidence="3" type="ORF">HMPREF9726_01323</name>
</gene>
<dbReference type="GeneID" id="2741105"/>
<keyword evidence="1" id="KW-1133">Transmembrane helix</keyword>
<evidence type="ECO:0000313" key="3">
    <source>
        <dbReference type="EMBL" id="EMB33509.1"/>
    </source>
</evidence>
<feature type="transmembrane region" description="Helical" evidence="1">
    <location>
        <begin position="97"/>
        <end position="117"/>
    </location>
</feature>
<feature type="domain" description="DZANK-type" evidence="2">
    <location>
        <begin position="14"/>
        <end position="60"/>
    </location>
</feature>
<keyword evidence="1" id="KW-0812">Transmembrane</keyword>
<dbReference type="RefSeq" id="WP_002667147.1">
    <property type="nucleotide sequence ID" value="NZ_CM001795.1"/>
</dbReference>
<evidence type="ECO:0000256" key="1">
    <source>
        <dbReference type="SAM" id="Phobius"/>
    </source>
</evidence>
<accession>A0A0E2E4I7</accession>
<dbReference type="Proteomes" id="UP000011705">
    <property type="component" value="Chromosome"/>
</dbReference>
<dbReference type="AlphaFoldDB" id="A0A0E2E4I7"/>
<protein>
    <recommendedName>
        <fullName evidence="2">DZANK-type domain-containing protein</fullName>
    </recommendedName>
</protein>
<reference evidence="3" key="1">
    <citation type="submission" date="2012-01" db="EMBL/GenBank/DDBJ databases">
        <title>The Genome Sequence of Treponema denticola H-22.</title>
        <authorList>
            <consortium name="The Broad Institute Genome Sequencing Platform"/>
            <person name="Earl A."/>
            <person name="Ward D."/>
            <person name="Feldgarden M."/>
            <person name="Gevers D."/>
            <person name="Blanton J.M."/>
            <person name="Fenno C.J."/>
            <person name="Baranova O.V."/>
            <person name="Mathney J."/>
            <person name="Dewhirst F.E."/>
            <person name="Izard J."/>
            <person name="Young S.K."/>
            <person name="Zeng Q."/>
            <person name="Gargeya S."/>
            <person name="Fitzgerald M."/>
            <person name="Haas B."/>
            <person name="Abouelleil A."/>
            <person name="Alvarado L."/>
            <person name="Arachchi H.M."/>
            <person name="Berlin A."/>
            <person name="Chapman S.B."/>
            <person name="Gearin G."/>
            <person name="Goldberg J."/>
            <person name="Griggs A."/>
            <person name="Gujja S."/>
            <person name="Hansen M."/>
            <person name="Heiman D."/>
            <person name="Howarth C."/>
            <person name="Larimer J."/>
            <person name="Lui A."/>
            <person name="MacDonald P.J.P."/>
            <person name="McCowen C."/>
            <person name="Montmayeur A."/>
            <person name="Murphy C."/>
            <person name="Neiman D."/>
            <person name="Pearson M."/>
            <person name="Priest M."/>
            <person name="Roberts A."/>
            <person name="Saif S."/>
            <person name="Shea T."/>
            <person name="Sisk P."/>
            <person name="Stolte C."/>
            <person name="Sykes S."/>
            <person name="Wortman J."/>
            <person name="Nusbaum C."/>
            <person name="Birren B."/>
        </authorList>
    </citation>
    <scope>NUCLEOTIDE SEQUENCE [LARGE SCALE GENOMIC DNA]</scope>
    <source>
        <strain evidence="3">H-22</strain>
    </source>
</reference>
<organism evidence="3">
    <name type="scientific">Treponema denticola H-22</name>
    <dbReference type="NCBI Taxonomy" id="999432"/>
    <lineage>
        <taxon>Bacteria</taxon>
        <taxon>Pseudomonadati</taxon>
        <taxon>Spirochaetota</taxon>
        <taxon>Spirochaetia</taxon>
        <taxon>Spirochaetales</taxon>
        <taxon>Treponemataceae</taxon>
        <taxon>Treponema</taxon>
    </lineage>
</organism>
<sequence>MDKVQKGHSPKFFCENCGQEVKRNTKVCPHCGRFFASVRCPSCNYMGHTDEFINGCPSCGFAVSSDSNKNTKKYHRNKLKEYRAKYKSNRYDDPLPWWIYSLVIGSLALLIIYIFYFKT</sequence>
<evidence type="ECO:0000259" key="2">
    <source>
        <dbReference type="Pfam" id="PF12773"/>
    </source>
</evidence>
<dbReference type="InterPro" id="IPR025874">
    <property type="entry name" value="DZR"/>
</dbReference>
<dbReference type="HOGENOM" id="CLU_144861_0_0_12"/>
<dbReference type="EMBL" id="AGDV01000011">
    <property type="protein sequence ID" value="EMB33509.1"/>
    <property type="molecule type" value="Genomic_DNA"/>
</dbReference>
<dbReference type="PATRIC" id="fig|999432.5.peg.1376"/>
<keyword evidence="1" id="KW-0472">Membrane</keyword>
<name>A0A0E2E4I7_TREDN</name>
<proteinExistence type="predicted"/>
<comment type="caution">
    <text evidence="3">The sequence shown here is derived from an EMBL/GenBank/DDBJ whole genome shotgun (WGS) entry which is preliminary data.</text>
</comment>